<dbReference type="GeneID" id="87616016"/>
<comment type="subcellular location">
    <subcellularLocation>
        <location evidence="1 6">Cell membrane</location>
        <topology evidence="1 6">Multi-pass membrane protein</topology>
    </subcellularLocation>
</comment>
<evidence type="ECO:0000313" key="9">
    <source>
        <dbReference type="Proteomes" id="UP000288024"/>
    </source>
</evidence>
<feature type="domain" description="VTT" evidence="7">
    <location>
        <begin position="35"/>
        <end position="149"/>
    </location>
</feature>
<dbReference type="Proteomes" id="UP000288024">
    <property type="component" value="Unassembled WGS sequence"/>
</dbReference>
<dbReference type="Pfam" id="PF09335">
    <property type="entry name" value="VTT_dom"/>
    <property type="match status" value="1"/>
</dbReference>
<comment type="caution">
    <text evidence="8">The sequence shown here is derived from an EMBL/GenBank/DDBJ whole genome shotgun (WGS) entry which is preliminary data.</text>
</comment>
<evidence type="ECO:0000259" key="7">
    <source>
        <dbReference type="Pfam" id="PF09335"/>
    </source>
</evidence>
<keyword evidence="5 6" id="KW-0472">Membrane</keyword>
<dbReference type="GO" id="GO:0005886">
    <property type="term" value="C:plasma membrane"/>
    <property type="evidence" value="ECO:0007669"/>
    <property type="project" value="UniProtKB-SubCell"/>
</dbReference>
<name>A0A3S2TV63_9BACI</name>
<comment type="caution">
    <text evidence="6">Lacks conserved residue(s) required for the propagation of feature annotation.</text>
</comment>
<evidence type="ECO:0000256" key="2">
    <source>
        <dbReference type="ARBA" id="ARBA00022475"/>
    </source>
</evidence>
<organism evidence="8 9">
    <name type="scientific">Niallia taxi</name>
    <dbReference type="NCBI Taxonomy" id="2499688"/>
    <lineage>
        <taxon>Bacteria</taxon>
        <taxon>Bacillati</taxon>
        <taxon>Bacillota</taxon>
        <taxon>Bacilli</taxon>
        <taxon>Bacillales</taxon>
        <taxon>Bacillaceae</taxon>
        <taxon>Niallia</taxon>
    </lineage>
</organism>
<dbReference type="PANTHER" id="PTHR12677">
    <property type="entry name" value="GOLGI APPARATUS MEMBRANE PROTEIN TVP38-RELATED"/>
    <property type="match status" value="1"/>
</dbReference>
<comment type="similarity">
    <text evidence="6">Belongs to the TVP38/TMEM64 family.</text>
</comment>
<feature type="transmembrane region" description="Helical" evidence="6">
    <location>
        <begin position="55"/>
        <end position="72"/>
    </location>
</feature>
<dbReference type="InterPro" id="IPR015414">
    <property type="entry name" value="TMEM64"/>
</dbReference>
<feature type="transmembrane region" description="Helical" evidence="6">
    <location>
        <begin position="6"/>
        <end position="25"/>
    </location>
</feature>
<dbReference type="RefSeq" id="WP_127737095.1">
    <property type="nucleotide sequence ID" value="NZ_CAJCKN010000009.1"/>
</dbReference>
<proteinExistence type="inferred from homology"/>
<evidence type="ECO:0000313" key="8">
    <source>
        <dbReference type="EMBL" id="RVT64989.1"/>
    </source>
</evidence>
<evidence type="ECO:0000256" key="6">
    <source>
        <dbReference type="RuleBase" id="RU366058"/>
    </source>
</evidence>
<feature type="transmembrane region" description="Helical" evidence="6">
    <location>
        <begin position="153"/>
        <end position="173"/>
    </location>
</feature>
<feature type="transmembrane region" description="Helical" evidence="6">
    <location>
        <begin position="129"/>
        <end position="147"/>
    </location>
</feature>
<dbReference type="AlphaFoldDB" id="A0A3S2TV63"/>
<evidence type="ECO:0000256" key="1">
    <source>
        <dbReference type="ARBA" id="ARBA00004651"/>
    </source>
</evidence>
<evidence type="ECO:0000256" key="3">
    <source>
        <dbReference type="ARBA" id="ARBA00022692"/>
    </source>
</evidence>
<keyword evidence="2 6" id="KW-1003">Cell membrane</keyword>
<keyword evidence="4 6" id="KW-1133">Transmembrane helix</keyword>
<accession>A0A3S2TV63</accession>
<reference evidence="8 9" key="1">
    <citation type="submission" date="2019-01" db="EMBL/GenBank/DDBJ databases">
        <title>Bacillus sp. M5HDSG1-1, whole genome shotgun sequence.</title>
        <authorList>
            <person name="Tuo L."/>
        </authorList>
    </citation>
    <scope>NUCLEOTIDE SEQUENCE [LARGE SCALE GENOMIC DNA]</scope>
    <source>
        <strain evidence="8 9">M5HDSG1-1</strain>
    </source>
</reference>
<protein>
    <recommendedName>
        <fullName evidence="6">TVP38/TMEM64 family membrane protein</fullName>
    </recommendedName>
</protein>
<evidence type="ECO:0000256" key="4">
    <source>
        <dbReference type="ARBA" id="ARBA00022989"/>
    </source>
</evidence>
<sequence>MEDQLSMLFVMVEIGGVLAPIAFILFHTLRQVLFIPPMLVCIAGGVLFGVTFGTIYSVIGLTINCLFFYIVIHRMPKTHQKLSVLKKRWFGEYRNLTTGQVAVLRLIPFIHYHLLNFCLLERTKTFKNYLKSSFATNIPLAFFYTIFGQFISQFSPTMIIVILFALAVLVYILREKMTIIKWHEFFKENKQEKKAKHSV</sequence>
<dbReference type="EMBL" id="RZTZ01000002">
    <property type="protein sequence ID" value="RVT64989.1"/>
    <property type="molecule type" value="Genomic_DNA"/>
</dbReference>
<dbReference type="InterPro" id="IPR032816">
    <property type="entry name" value="VTT_dom"/>
</dbReference>
<evidence type="ECO:0000256" key="5">
    <source>
        <dbReference type="ARBA" id="ARBA00023136"/>
    </source>
</evidence>
<keyword evidence="9" id="KW-1185">Reference proteome</keyword>
<keyword evidence="3 6" id="KW-0812">Transmembrane</keyword>
<dbReference type="PANTHER" id="PTHR12677:SF49">
    <property type="entry name" value="TVP38_TMEM64 FAMILY MEMBRANE PROTEIN"/>
    <property type="match status" value="1"/>
</dbReference>
<gene>
    <name evidence="8" type="ORF">EM808_05615</name>
</gene>